<evidence type="ECO:0000256" key="1">
    <source>
        <dbReference type="ARBA" id="ARBA00022729"/>
    </source>
</evidence>
<comment type="similarity">
    <text evidence="6">Belongs to the glycosyl hydrolase 89 family.</text>
</comment>
<evidence type="ECO:0000313" key="13">
    <source>
        <dbReference type="Proteomes" id="UP000886520"/>
    </source>
</evidence>
<keyword evidence="13" id="KW-1185">Reference proteome</keyword>
<proteinExistence type="inferred from homology"/>
<dbReference type="InterPro" id="IPR007781">
    <property type="entry name" value="NAGLU"/>
</dbReference>
<feature type="domain" description="Alpha-N-acetylglucosaminidase tim-barrel" evidence="9">
    <location>
        <begin position="149"/>
        <end position="485"/>
    </location>
</feature>
<name>A0A9D4VEG4_ADICA</name>
<dbReference type="Pfam" id="PF05089">
    <property type="entry name" value="NAGLU"/>
    <property type="match status" value="1"/>
</dbReference>
<accession>A0A9D4VEG4</accession>
<evidence type="ECO:0000256" key="5">
    <source>
        <dbReference type="ARBA" id="ARBA00052030"/>
    </source>
</evidence>
<evidence type="ECO:0000256" key="4">
    <source>
        <dbReference type="ARBA" id="ARBA00023295"/>
    </source>
</evidence>
<evidence type="ECO:0000256" key="2">
    <source>
        <dbReference type="ARBA" id="ARBA00022801"/>
    </source>
</evidence>
<evidence type="ECO:0000256" key="6">
    <source>
        <dbReference type="ARBA" id="ARBA00060996"/>
    </source>
</evidence>
<dbReference type="Pfam" id="PF12972">
    <property type="entry name" value="NAGLU_C"/>
    <property type="match status" value="1"/>
</dbReference>
<dbReference type="PANTHER" id="PTHR12872">
    <property type="entry name" value="ALPHA-N-ACETYLGLUCOSAMINIDASE"/>
    <property type="match status" value="1"/>
</dbReference>
<evidence type="ECO:0000259" key="11">
    <source>
        <dbReference type="Pfam" id="PF12972"/>
    </source>
</evidence>
<evidence type="ECO:0000256" key="3">
    <source>
        <dbReference type="ARBA" id="ARBA00023180"/>
    </source>
</evidence>
<comment type="catalytic activity">
    <reaction evidence="5">
        <text>Hydrolysis of terminal non-reducing N-acetyl-D-glucosamine residues in N-acetyl-alpha-D-glucosaminides.</text>
        <dbReference type="EC" id="3.2.1.50"/>
    </reaction>
</comment>
<evidence type="ECO:0000256" key="8">
    <source>
        <dbReference type="ARBA" id="ARBA00072202"/>
    </source>
</evidence>
<dbReference type="AlphaFoldDB" id="A0A9D4VEG4"/>
<dbReference type="OrthoDB" id="64736at2759"/>
<dbReference type="Pfam" id="PF12971">
    <property type="entry name" value="NAGLU_N"/>
    <property type="match status" value="1"/>
</dbReference>
<dbReference type="InterPro" id="IPR024733">
    <property type="entry name" value="NAGLU_tim-barrel"/>
</dbReference>
<protein>
    <recommendedName>
        <fullName evidence="8">Alpha-N-acetylglucosaminidase</fullName>
        <ecNumber evidence="7">3.2.1.50</ecNumber>
    </recommendedName>
</protein>
<keyword evidence="4" id="KW-0326">Glycosidase</keyword>
<sequence length="788" mass="89470">MQVRKHPWTASTWVQIQVAAARWSDVNLQAMATSKIAAAKSVLYRILPNHNSSFDFHIISQEECGGKACFIITNARSERVVTSQEIRISGTSGVEILAGLHWYLKYWGGGHVSWRKTGGMQLTSIAKPGELPRVSGSGVKVQRVVPWSYYQNVVTVSYSSVWWDWKRWQEEIDWMALQGINLPLAFTGQEAIWKKVFKGFNLTDTDLDDFFGGPGFLAWARMGNLHAWGGPLTQEWLDLQLSLQKKILTFMHQLGMTPVLPAFSGNVPSSLKSIFPSANISQLGDWNTVNGDKRWCCTYLLDPNDELFVEIGKAFMEQQMEEYGKVTHVYNCDTFNENEPPTDDPSYISSLGAAVYEAMQAGDDEAVWLMQGWLFSSDSSFWQPPQMQALLHSVPLGRLVVLDLFADVKPIWNNSNHFYGTPYIWCMLHNFGGNIEMYGILDTIAAGPVEARSSPNSSMVGVGMCMEGIEQNPIVYELMAEMAFQSEKISVKEWVRLYSSRRYSRPDKFAIRAWDTLYKTIYNCQDKIANHNTDVIVKFPDLNASDVTLTGAPGHQWYSNKEVIGALDDLLQASEVFGNIATYRYDVVDLTRQVLAKISNKLYFELMSAYQSGHHRKLNVTSRVLLELVSDLEHLLASSDCFLLGSWLESAKALATSEQQRAKNEWNARTQVTMWFDNTATIPSQLHDYGNKYWSGLVGDYYLPRMALYLELLQASLTNNVTFPFLEWREKWVSLTNFFQASTNGYSTTTNGDSIRIARNLLEKYTKYDVPLYQQQQLSGRQLHCNLK</sequence>
<feature type="domain" description="Alpha-N-acetylglucosaminidase C-terminal" evidence="11">
    <location>
        <begin position="494"/>
        <end position="764"/>
    </location>
</feature>
<organism evidence="12 13">
    <name type="scientific">Adiantum capillus-veneris</name>
    <name type="common">Maidenhair fern</name>
    <dbReference type="NCBI Taxonomy" id="13818"/>
    <lineage>
        <taxon>Eukaryota</taxon>
        <taxon>Viridiplantae</taxon>
        <taxon>Streptophyta</taxon>
        <taxon>Embryophyta</taxon>
        <taxon>Tracheophyta</taxon>
        <taxon>Polypodiopsida</taxon>
        <taxon>Polypodiidae</taxon>
        <taxon>Polypodiales</taxon>
        <taxon>Pteridineae</taxon>
        <taxon>Pteridaceae</taxon>
        <taxon>Vittarioideae</taxon>
        <taxon>Adiantum</taxon>
    </lineage>
</organism>
<dbReference type="Gene3D" id="3.20.20.80">
    <property type="entry name" value="Glycosidases"/>
    <property type="match status" value="1"/>
</dbReference>
<dbReference type="InterPro" id="IPR029018">
    <property type="entry name" value="Hex-like_dom2"/>
</dbReference>
<comment type="caution">
    <text evidence="12">The sequence shown here is derived from an EMBL/GenBank/DDBJ whole genome shotgun (WGS) entry which is preliminary data.</text>
</comment>
<keyword evidence="3" id="KW-0325">Glycoprotein</keyword>
<dbReference type="Proteomes" id="UP000886520">
    <property type="component" value="Chromosome 1"/>
</dbReference>
<dbReference type="Gene3D" id="1.20.120.670">
    <property type="entry name" value="N-acetyl-b-d-glucoasminidase"/>
    <property type="match status" value="1"/>
</dbReference>
<dbReference type="Gene3D" id="3.30.379.10">
    <property type="entry name" value="Chitobiase/beta-hexosaminidase domain 2-like"/>
    <property type="match status" value="1"/>
</dbReference>
<dbReference type="PANTHER" id="PTHR12872:SF1">
    <property type="entry name" value="ALPHA-N-ACETYLGLUCOSAMINIDASE"/>
    <property type="match status" value="1"/>
</dbReference>
<feature type="domain" description="Alpha-N-acetylglucosaminidase N-terminal" evidence="10">
    <location>
        <begin position="37"/>
        <end position="132"/>
    </location>
</feature>
<evidence type="ECO:0000256" key="7">
    <source>
        <dbReference type="ARBA" id="ARBA00066522"/>
    </source>
</evidence>
<dbReference type="InterPro" id="IPR024240">
    <property type="entry name" value="NAGLU_N"/>
</dbReference>
<gene>
    <name evidence="12" type="ORF">GOP47_0000295</name>
</gene>
<dbReference type="GO" id="GO:0004561">
    <property type="term" value="F:alpha-N-acetylglucosaminidase activity"/>
    <property type="evidence" value="ECO:0007669"/>
    <property type="project" value="UniProtKB-EC"/>
</dbReference>
<keyword evidence="1" id="KW-0732">Signal</keyword>
<dbReference type="InterPro" id="IPR024732">
    <property type="entry name" value="NAGLU_C"/>
</dbReference>
<dbReference type="EC" id="3.2.1.50" evidence="7"/>
<evidence type="ECO:0000259" key="10">
    <source>
        <dbReference type="Pfam" id="PF12971"/>
    </source>
</evidence>
<keyword evidence="2" id="KW-0378">Hydrolase</keyword>
<reference evidence="12" key="1">
    <citation type="submission" date="2021-01" db="EMBL/GenBank/DDBJ databases">
        <title>Adiantum capillus-veneris genome.</title>
        <authorList>
            <person name="Fang Y."/>
            <person name="Liao Q."/>
        </authorList>
    </citation>
    <scope>NUCLEOTIDE SEQUENCE</scope>
    <source>
        <strain evidence="12">H3</strain>
        <tissue evidence="12">Leaf</tissue>
    </source>
</reference>
<dbReference type="EMBL" id="JABFUD020000001">
    <property type="protein sequence ID" value="KAI5084126.1"/>
    <property type="molecule type" value="Genomic_DNA"/>
</dbReference>
<evidence type="ECO:0000313" key="12">
    <source>
        <dbReference type="EMBL" id="KAI5084126.1"/>
    </source>
</evidence>
<dbReference type="GO" id="GO:0048731">
    <property type="term" value="P:system development"/>
    <property type="evidence" value="ECO:0007669"/>
    <property type="project" value="UniProtKB-ARBA"/>
</dbReference>
<evidence type="ECO:0000259" key="9">
    <source>
        <dbReference type="Pfam" id="PF05089"/>
    </source>
</evidence>
<dbReference type="FunFam" id="3.20.20.80:FF:000107">
    <property type="entry name" value="Alpha-N-acetylglucosaminidase family"/>
    <property type="match status" value="1"/>
</dbReference>